<dbReference type="EMBL" id="BOMS01000195">
    <property type="protein sequence ID" value="GIE73904.1"/>
    <property type="molecule type" value="Genomic_DNA"/>
</dbReference>
<proteinExistence type="predicted"/>
<evidence type="ECO:0000313" key="2">
    <source>
        <dbReference type="Proteomes" id="UP000624709"/>
    </source>
</evidence>
<sequence length="318" mass="35636">MYAHRRSYERARHELRRIHEGGGQNRASYEIRRDLIRARTPGPEGAVVASPAAALAPLKGWALQLYLIALFEAQARRPPGFAVDNKRPLLRRNEQLAAWVDLLPAITGTAQRSAGMRRQLVRALTLLRRENLVGLGNPGFKGRYDYFRLMVEAGVPGQRPSAGYTIPQDGEISGIDPAWVRPPGPVSGRSAVVTVPAAFFVNGWVHALSAAEITTYLMLCDLEARYPAVADKGVYANDPQRQRWYGIHRDVYATHRQLAAYGLVERLDAPARRSDGTIRKRPGQQPLQPYWFRTRPDGFEQASFPRVTRCLDLPKADH</sequence>
<accession>A0ABQ4BT99</accession>
<keyword evidence="2" id="KW-1185">Reference proteome</keyword>
<name>A0ABQ4BT99_9ACTN</name>
<comment type="caution">
    <text evidence="1">The sequence shown here is derived from an EMBL/GenBank/DDBJ whole genome shotgun (WGS) entry which is preliminary data.</text>
</comment>
<reference evidence="1 2" key="1">
    <citation type="submission" date="2021-01" db="EMBL/GenBank/DDBJ databases">
        <title>Whole genome shotgun sequence of Actinoplanes palleronii NBRC 14916.</title>
        <authorList>
            <person name="Komaki H."/>
            <person name="Tamura T."/>
        </authorList>
    </citation>
    <scope>NUCLEOTIDE SEQUENCE [LARGE SCALE GENOMIC DNA]</scope>
    <source>
        <strain evidence="1 2">NBRC 14916</strain>
    </source>
</reference>
<dbReference type="Proteomes" id="UP000624709">
    <property type="component" value="Unassembled WGS sequence"/>
</dbReference>
<protein>
    <submittedName>
        <fullName evidence="1">Uncharacterized protein</fullName>
    </submittedName>
</protein>
<gene>
    <name evidence="1" type="ORF">Apa02nite_100120</name>
</gene>
<evidence type="ECO:0000313" key="1">
    <source>
        <dbReference type="EMBL" id="GIE73904.1"/>
    </source>
</evidence>
<organism evidence="1 2">
    <name type="scientific">Actinoplanes palleronii</name>
    <dbReference type="NCBI Taxonomy" id="113570"/>
    <lineage>
        <taxon>Bacteria</taxon>
        <taxon>Bacillati</taxon>
        <taxon>Actinomycetota</taxon>
        <taxon>Actinomycetes</taxon>
        <taxon>Micromonosporales</taxon>
        <taxon>Micromonosporaceae</taxon>
        <taxon>Actinoplanes</taxon>
    </lineage>
</organism>